<keyword evidence="2" id="KW-0444">Lipid biosynthesis</keyword>
<comment type="similarity">
    <text evidence="1 7">Belongs to the terpene cyclase/mutase family.</text>
</comment>
<protein>
    <recommendedName>
        <fullName evidence="7">Terpene cyclase/mutase family member</fullName>
        <ecNumber evidence="7">5.4.99.-</ecNumber>
    </recommendedName>
</protein>
<dbReference type="FunFam" id="1.50.10.20:FF:000003">
    <property type="entry name" value="Terpene cyclase/mutase family member"/>
    <property type="match status" value="1"/>
</dbReference>
<dbReference type="AlphaFoldDB" id="A0A4V1J599"/>
<evidence type="ECO:0000256" key="7">
    <source>
        <dbReference type="RuleBase" id="RU362003"/>
    </source>
</evidence>
<dbReference type="PANTHER" id="PTHR11764">
    <property type="entry name" value="TERPENE CYCLASE/MUTASE FAMILY MEMBER"/>
    <property type="match status" value="1"/>
</dbReference>
<dbReference type="EMBL" id="ML002380">
    <property type="protein sequence ID" value="RKP38319.1"/>
    <property type="molecule type" value="Genomic_DNA"/>
</dbReference>
<dbReference type="Proteomes" id="UP000268162">
    <property type="component" value="Unassembled WGS sequence"/>
</dbReference>
<dbReference type="GO" id="GO:0005811">
    <property type="term" value="C:lipid droplet"/>
    <property type="evidence" value="ECO:0007669"/>
    <property type="project" value="InterPro"/>
</dbReference>
<dbReference type="GO" id="GO:0006696">
    <property type="term" value="P:ergosterol biosynthetic process"/>
    <property type="evidence" value="ECO:0007669"/>
    <property type="project" value="TreeGrafter"/>
</dbReference>
<dbReference type="InterPro" id="IPR008930">
    <property type="entry name" value="Terpenoid_cyclase/PrenylTrfase"/>
</dbReference>
<dbReference type="GO" id="GO:0016104">
    <property type="term" value="P:triterpenoid biosynthetic process"/>
    <property type="evidence" value="ECO:0007669"/>
    <property type="project" value="InterPro"/>
</dbReference>
<feature type="domain" description="Squalene cyclase C-terminal" evidence="8">
    <location>
        <begin position="387"/>
        <end position="719"/>
    </location>
</feature>
<dbReference type="InterPro" id="IPR032697">
    <property type="entry name" value="SQ_cyclase_N"/>
</dbReference>
<evidence type="ECO:0000259" key="8">
    <source>
        <dbReference type="Pfam" id="PF13243"/>
    </source>
</evidence>
<dbReference type="GO" id="GO:0000250">
    <property type="term" value="F:lanosterol synthase activity"/>
    <property type="evidence" value="ECO:0007669"/>
    <property type="project" value="TreeGrafter"/>
</dbReference>
<evidence type="ECO:0000313" key="11">
    <source>
        <dbReference type="Proteomes" id="UP000268162"/>
    </source>
</evidence>
<keyword evidence="3" id="KW-0677">Repeat</keyword>
<dbReference type="InterPro" id="IPR032696">
    <property type="entry name" value="SQ_cyclase_C"/>
</dbReference>
<evidence type="ECO:0000256" key="3">
    <source>
        <dbReference type="ARBA" id="ARBA00022737"/>
    </source>
</evidence>
<dbReference type="SFLD" id="SFLDG01016">
    <property type="entry name" value="Prenyltransferase_Like_2"/>
    <property type="match status" value="1"/>
</dbReference>
<evidence type="ECO:0000313" key="10">
    <source>
        <dbReference type="EMBL" id="RKP38319.1"/>
    </source>
</evidence>
<dbReference type="Pfam" id="PF13249">
    <property type="entry name" value="SQHop_cyclase_N"/>
    <property type="match status" value="1"/>
</dbReference>
<dbReference type="Pfam" id="PF13243">
    <property type="entry name" value="SQHop_cyclase_C"/>
    <property type="match status" value="1"/>
</dbReference>
<name>A0A4V1J599_9FUNG</name>
<dbReference type="CDD" id="cd02892">
    <property type="entry name" value="SQCY_1"/>
    <property type="match status" value="1"/>
</dbReference>
<evidence type="ECO:0000259" key="9">
    <source>
        <dbReference type="Pfam" id="PF13249"/>
    </source>
</evidence>
<evidence type="ECO:0000256" key="2">
    <source>
        <dbReference type="ARBA" id="ARBA00022516"/>
    </source>
</evidence>
<keyword evidence="11" id="KW-1185">Reference proteome</keyword>
<evidence type="ECO:0000256" key="4">
    <source>
        <dbReference type="ARBA" id="ARBA00022955"/>
    </source>
</evidence>
<proteinExistence type="inferred from homology"/>
<organism evidence="10 11">
    <name type="scientific">Dimargaris cristalligena</name>
    <dbReference type="NCBI Taxonomy" id="215637"/>
    <lineage>
        <taxon>Eukaryota</taxon>
        <taxon>Fungi</taxon>
        <taxon>Fungi incertae sedis</taxon>
        <taxon>Zoopagomycota</taxon>
        <taxon>Kickxellomycotina</taxon>
        <taxon>Dimargaritomycetes</taxon>
        <taxon>Dimargaritales</taxon>
        <taxon>Dimargaritaceae</taxon>
        <taxon>Dimargaris</taxon>
    </lineage>
</organism>
<dbReference type="NCBIfam" id="TIGR01787">
    <property type="entry name" value="squalene_cyclas"/>
    <property type="match status" value="1"/>
</dbReference>
<accession>A0A4V1J599</accession>
<dbReference type="Gene3D" id="6.20.120.20">
    <property type="match status" value="1"/>
</dbReference>
<dbReference type="Gene3D" id="1.50.10.20">
    <property type="match status" value="2"/>
</dbReference>
<dbReference type="EC" id="5.4.99.-" evidence="7"/>
<reference evidence="11" key="1">
    <citation type="journal article" date="2018" name="Nat. Microbiol.">
        <title>Leveraging single-cell genomics to expand the fungal tree of life.</title>
        <authorList>
            <person name="Ahrendt S.R."/>
            <person name="Quandt C.A."/>
            <person name="Ciobanu D."/>
            <person name="Clum A."/>
            <person name="Salamov A."/>
            <person name="Andreopoulos B."/>
            <person name="Cheng J.F."/>
            <person name="Woyke T."/>
            <person name="Pelin A."/>
            <person name="Henrissat B."/>
            <person name="Reynolds N.K."/>
            <person name="Benny G.L."/>
            <person name="Smith M.E."/>
            <person name="James T.Y."/>
            <person name="Grigoriev I.V."/>
        </authorList>
    </citation>
    <scope>NUCLEOTIDE SEQUENCE [LARGE SCALE GENOMIC DNA]</scope>
    <source>
        <strain evidence="11">RSA 468</strain>
    </source>
</reference>
<keyword evidence="6 7" id="KW-0413">Isomerase</keyword>
<keyword evidence="4" id="KW-0752">Steroid biosynthesis</keyword>
<evidence type="ECO:0000256" key="5">
    <source>
        <dbReference type="ARBA" id="ARBA00023098"/>
    </source>
</evidence>
<dbReference type="SUPFAM" id="SSF48239">
    <property type="entry name" value="Terpenoid cyclases/Protein prenyltransferases"/>
    <property type="match status" value="2"/>
</dbReference>
<dbReference type="PANTHER" id="PTHR11764:SF20">
    <property type="entry name" value="LANOSTEROL SYNTHASE"/>
    <property type="match status" value="1"/>
</dbReference>
<dbReference type="STRING" id="215637.A0A4V1J599"/>
<dbReference type="InterPro" id="IPR018333">
    <property type="entry name" value="Squalene_cyclase"/>
</dbReference>
<sequence>MATRSYPPPLHTPIRLAKLRPTDPRRWRLRVNKGRQLWDYLESDELVRQQPQSDIERYWLGLPVSVGPSAAPSTPMECARKGFAFFRNLQTEDGHWAGRYDGPMFMIPGVVIALYCVRERIPEYQRIEFIRYILGLAHPEDGGWGIHSESISTVFGTCLNYITLRILGVGPDEEPMIKARNTLHALGGAIAIPAWGKFWLSILGTYKYEGMNPVPPELSLLPYWVPVHPGRFWVHTRQVYLSMAYLYGQRYVTEETLLTQQLKEEIYVQPFNTIDWSNNRNNVAPVDLYSPSGPVTHAANYLTVLFEKINPTWVRNQALDEVLRQIMMEEENTSGLDLAPVNYAINIVTLAVGKGKDSFEYRRHMDRLGDAMWMSEDGLMVNGTNGSQLWDTGFAVQAAVETGLADDPANHECMQQTLSFLDVCQIRADPPYYREAYRFSTKGAWPFSTFEQGYTVSDCTAEGLQAVLLLQDKPYTKNLVDDQRLFDAVDLLLTMQNEGGGFASYELVRSPEWIEFINPAEIFGKYMIEYAYPECTTSVVLGLRCFNQRYPQYRSDDIETCITDAVRYIFNSQESNGGWFGSWGVCFTYAGMFALKSLSCEGYTYDNCPKVKKACEFFISKQKPDGGWGESYKSCETGEYVQHEKSQVVQTAWSLLGLMAAKYPDRKPLERGIQLIMSRQQPNGEWLQESLEGVFSKNCTIAYPNFKNIFTVWALGKFANLYDNPKLA</sequence>
<feature type="domain" description="Squalene cyclase N-terminal" evidence="9">
    <location>
        <begin position="85"/>
        <end position="375"/>
    </location>
</feature>
<gene>
    <name evidence="10" type="ORF">BJ085DRAFT_20101</name>
</gene>
<keyword evidence="5" id="KW-0443">Lipid metabolism</keyword>
<evidence type="ECO:0000256" key="6">
    <source>
        <dbReference type="ARBA" id="ARBA00023235"/>
    </source>
</evidence>
<evidence type="ECO:0000256" key="1">
    <source>
        <dbReference type="ARBA" id="ARBA00009755"/>
    </source>
</evidence>